<accession>A0A5C3NMK2</accession>
<organism evidence="1 2">
    <name type="scientific">Polyporus arcularius HHB13444</name>
    <dbReference type="NCBI Taxonomy" id="1314778"/>
    <lineage>
        <taxon>Eukaryota</taxon>
        <taxon>Fungi</taxon>
        <taxon>Dikarya</taxon>
        <taxon>Basidiomycota</taxon>
        <taxon>Agaricomycotina</taxon>
        <taxon>Agaricomycetes</taxon>
        <taxon>Polyporales</taxon>
        <taxon>Polyporaceae</taxon>
        <taxon>Polyporus</taxon>
    </lineage>
</organism>
<keyword evidence="2" id="KW-1185">Reference proteome</keyword>
<dbReference type="InterPro" id="IPR040521">
    <property type="entry name" value="KDZ"/>
</dbReference>
<dbReference type="AlphaFoldDB" id="A0A5C3NMK2"/>
<dbReference type="PANTHER" id="PTHR33104">
    <property type="entry name" value="SI:DKEY-29D5.2"/>
    <property type="match status" value="1"/>
</dbReference>
<dbReference type="InParanoid" id="A0A5C3NMK2"/>
<sequence>MDCCAAASLDGPVKELDEHAMTYDVICRWIRKILERWEKLFPELIPIISRTKMLLPSMHLHAHKELCQLVYALCYADGFADSYGEGVETPWHELNQAGIITREMTKGGRIDWLNSVFIDWNWMKFLGMRT</sequence>
<evidence type="ECO:0000313" key="1">
    <source>
        <dbReference type="EMBL" id="TFK77927.1"/>
    </source>
</evidence>
<dbReference type="Proteomes" id="UP000308197">
    <property type="component" value="Unassembled WGS sequence"/>
</dbReference>
<dbReference type="PANTHER" id="PTHR33104:SF2">
    <property type="entry name" value="CXC3 LIKE CYSTEINE CLUSTER DOMAIN-CONTAINING PROTEIN"/>
    <property type="match status" value="1"/>
</dbReference>
<dbReference type="Pfam" id="PF18758">
    <property type="entry name" value="KDZ"/>
    <property type="match status" value="1"/>
</dbReference>
<name>A0A5C3NMK2_9APHY</name>
<dbReference type="STRING" id="1314778.A0A5C3NMK2"/>
<dbReference type="EMBL" id="ML212991">
    <property type="protein sequence ID" value="TFK77927.1"/>
    <property type="molecule type" value="Genomic_DNA"/>
</dbReference>
<gene>
    <name evidence="1" type="ORF">K466DRAFT_507953</name>
</gene>
<evidence type="ECO:0000313" key="2">
    <source>
        <dbReference type="Proteomes" id="UP000308197"/>
    </source>
</evidence>
<reference evidence="1 2" key="1">
    <citation type="journal article" date="2019" name="Nat. Ecol. Evol.">
        <title>Megaphylogeny resolves global patterns of mushroom evolution.</title>
        <authorList>
            <person name="Varga T."/>
            <person name="Krizsan K."/>
            <person name="Foldi C."/>
            <person name="Dima B."/>
            <person name="Sanchez-Garcia M."/>
            <person name="Sanchez-Ramirez S."/>
            <person name="Szollosi G.J."/>
            <person name="Szarkandi J.G."/>
            <person name="Papp V."/>
            <person name="Albert L."/>
            <person name="Andreopoulos W."/>
            <person name="Angelini C."/>
            <person name="Antonin V."/>
            <person name="Barry K.W."/>
            <person name="Bougher N.L."/>
            <person name="Buchanan P."/>
            <person name="Buyck B."/>
            <person name="Bense V."/>
            <person name="Catcheside P."/>
            <person name="Chovatia M."/>
            <person name="Cooper J."/>
            <person name="Damon W."/>
            <person name="Desjardin D."/>
            <person name="Finy P."/>
            <person name="Geml J."/>
            <person name="Haridas S."/>
            <person name="Hughes K."/>
            <person name="Justo A."/>
            <person name="Karasinski D."/>
            <person name="Kautmanova I."/>
            <person name="Kiss B."/>
            <person name="Kocsube S."/>
            <person name="Kotiranta H."/>
            <person name="LaButti K.M."/>
            <person name="Lechner B.E."/>
            <person name="Liimatainen K."/>
            <person name="Lipzen A."/>
            <person name="Lukacs Z."/>
            <person name="Mihaltcheva S."/>
            <person name="Morgado L.N."/>
            <person name="Niskanen T."/>
            <person name="Noordeloos M.E."/>
            <person name="Ohm R.A."/>
            <person name="Ortiz-Santana B."/>
            <person name="Ovrebo C."/>
            <person name="Racz N."/>
            <person name="Riley R."/>
            <person name="Savchenko A."/>
            <person name="Shiryaev A."/>
            <person name="Soop K."/>
            <person name="Spirin V."/>
            <person name="Szebenyi C."/>
            <person name="Tomsovsky M."/>
            <person name="Tulloss R.E."/>
            <person name="Uehling J."/>
            <person name="Grigoriev I.V."/>
            <person name="Vagvolgyi C."/>
            <person name="Papp T."/>
            <person name="Martin F.M."/>
            <person name="Miettinen O."/>
            <person name="Hibbett D.S."/>
            <person name="Nagy L.G."/>
        </authorList>
    </citation>
    <scope>NUCLEOTIDE SEQUENCE [LARGE SCALE GENOMIC DNA]</scope>
    <source>
        <strain evidence="1 2">HHB13444</strain>
    </source>
</reference>
<proteinExistence type="predicted"/>
<protein>
    <submittedName>
        <fullName evidence="1">Uncharacterized protein</fullName>
    </submittedName>
</protein>